<keyword evidence="2" id="KW-1185">Reference proteome</keyword>
<proteinExistence type="predicted"/>
<dbReference type="InterPro" id="IPR009078">
    <property type="entry name" value="Ferritin-like_SF"/>
</dbReference>
<dbReference type="PANTHER" id="PTHR30458:SF0">
    <property type="entry name" value="1,2-PHENYLACETYL-COA EPOXIDASE, SUBUNIT C"/>
    <property type="match status" value="1"/>
</dbReference>
<dbReference type="PIRSF" id="PIRSF037834">
    <property type="entry name" value="PA_CoA_Oase3"/>
    <property type="match status" value="1"/>
</dbReference>
<sequence length="260" mass="29083">MSVQRVVQTQPPVTADLIEYALRLGDNTLLLGQRLGEWCGHAPELEDDIALSNIALDLIGQTRLLLSLAGEWEGRGRDEDALAYLRDAPEFRNLTLLELPNGDFGQTVLRIALFSAYQVALWRALRDGAEPRLAAIAGKALAESRYHLRYAAEWVVRLGDGTDESRRRMQRALAHWWPYLAEMFDNDALERRQGGIAPQAALLRKEWEALVLPVLAEATLRLPADTGYRSGGKRGEHSESLGHVLAEMQFLQRAYPGGCW</sequence>
<dbReference type="InterPro" id="IPR052703">
    <property type="entry name" value="Aromatic_CoA_ox/epox"/>
</dbReference>
<dbReference type="NCBIfam" id="TIGR02158">
    <property type="entry name" value="PA_CoA_Oxy3"/>
    <property type="match status" value="1"/>
</dbReference>
<organism evidence="1 2">
    <name type="scientific">Chromobacterium rhizoryzae</name>
    <dbReference type="NCBI Taxonomy" id="1778675"/>
    <lineage>
        <taxon>Bacteria</taxon>
        <taxon>Pseudomonadati</taxon>
        <taxon>Pseudomonadota</taxon>
        <taxon>Betaproteobacteria</taxon>
        <taxon>Neisseriales</taxon>
        <taxon>Chromobacteriaceae</taxon>
        <taxon>Chromobacterium</taxon>
    </lineage>
</organism>
<evidence type="ECO:0000313" key="1">
    <source>
        <dbReference type="EMBL" id="AXT48326.1"/>
    </source>
</evidence>
<dbReference type="AlphaFoldDB" id="A0AAD0WAA6"/>
<dbReference type="GO" id="GO:0005829">
    <property type="term" value="C:cytosol"/>
    <property type="evidence" value="ECO:0007669"/>
    <property type="project" value="TreeGrafter"/>
</dbReference>
<dbReference type="InterPro" id="IPR011882">
    <property type="entry name" value="PaaC"/>
</dbReference>
<reference evidence="1 2" key="1">
    <citation type="submission" date="2018-08" db="EMBL/GenBank/DDBJ databases">
        <title>Complete genome sequence of JP2-74.</title>
        <authorList>
            <person name="Wu L."/>
        </authorList>
    </citation>
    <scope>NUCLEOTIDE SEQUENCE [LARGE SCALE GENOMIC DNA]</scope>
    <source>
        <strain evidence="1 2">JP2-74</strain>
    </source>
</reference>
<dbReference type="InterPro" id="IPR007814">
    <property type="entry name" value="PaaA_PaaC"/>
</dbReference>
<dbReference type="KEGG" id="crz:D1345_20110"/>
<dbReference type="InterPro" id="IPR012347">
    <property type="entry name" value="Ferritin-like"/>
</dbReference>
<evidence type="ECO:0000313" key="2">
    <source>
        <dbReference type="Proteomes" id="UP000259465"/>
    </source>
</evidence>
<dbReference type="RefSeq" id="WP_081549183.1">
    <property type="nucleotide sequence ID" value="NZ_CP031968.1"/>
</dbReference>
<dbReference type="EMBL" id="CP031968">
    <property type="protein sequence ID" value="AXT48326.1"/>
    <property type="molecule type" value="Genomic_DNA"/>
</dbReference>
<dbReference type="PANTHER" id="PTHR30458">
    <property type="entry name" value="PHENYLACETIC ACID DEGRADATION PROTEIN PAA"/>
    <property type="match status" value="1"/>
</dbReference>
<name>A0AAD0WAA6_9NEIS</name>
<dbReference type="Proteomes" id="UP000259465">
    <property type="component" value="Chromosome"/>
</dbReference>
<accession>A0AAD0WAA6</accession>
<dbReference type="Gene3D" id="1.20.1260.10">
    <property type="match status" value="1"/>
</dbReference>
<gene>
    <name evidence="1" type="primary">paaI</name>
    <name evidence="1" type="ORF">D1345_20110</name>
</gene>
<dbReference type="FunFam" id="1.20.1260.10:FF:000012">
    <property type="entry name" value="1,2-phenylacetyl-CoA epoxidase, subunit C"/>
    <property type="match status" value="1"/>
</dbReference>
<dbReference type="GO" id="GO:0010124">
    <property type="term" value="P:phenylacetate catabolic process"/>
    <property type="evidence" value="ECO:0007669"/>
    <property type="project" value="InterPro"/>
</dbReference>
<protein>
    <submittedName>
        <fullName evidence="1">Phenylacetate-CoA oxygenase subunit PaaI</fullName>
    </submittedName>
</protein>
<dbReference type="SUPFAM" id="SSF47240">
    <property type="entry name" value="Ferritin-like"/>
    <property type="match status" value="1"/>
</dbReference>
<dbReference type="Pfam" id="PF05138">
    <property type="entry name" value="PaaA_PaaC"/>
    <property type="match status" value="1"/>
</dbReference>